<keyword evidence="3" id="KW-0449">Lipoprotein</keyword>
<feature type="domain" description="HMA" evidence="7">
    <location>
        <begin position="16"/>
        <end position="79"/>
    </location>
</feature>
<feature type="region of interest" description="Disordered" evidence="6">
    <location>
        <begin position="83"/>
        <end position="190"/>
    </location>
</feature>
<evidence type="ECO:0000256" key="3">
    <source>
        <dbReference type="ARBA" id="ARBA00023288"/>
    </source>
</evidence>
<comment type="caution">
    <text evidence="8">The sequence shown here is derived from an EMBL/GenBank/DDBJ whole genome shotgun (WGS) entry which is preliminary data.</text>
</comment>
<evidence type="ECO:0000256" key="1">
    <source>
        <dbReference type="ARBA" id="ARBA00022481"/>
    </source>
</evidence>
<evidence type="ECO:0000313" key="8">
    <source>
        <dbReference type="EMBL" id="KAK7264627.1"/>
    </source>
</evidence>
<protein>
    <recommendedName>
        <fullName evidence="7">HMA domain-containing protein</fullName>
    </recommendedName>
</protein>
<dbReference type="PANTHER" id="PTHR45868:SF86">
    <property type="entry name" value="HMA DOMAIN-CONTAINING PROTEIN"/>
    <property type="match status" value="1"/>
</dbReference>
<name>A0AAN9EW16_CLITE</name>
<evidence type="ECO:0000313" key="9">
    <source>
        <dbReference type="Proteomes" id="UP001359559"/>
    </source>
</evidence>
<dbReference type="GO" id="GO:0046872">
    <property type="term" value="F:metal ion binding"/>
    <property type="evidence" value="ECO:0007669"/>
    <property type="project" value="UniProtKB-KW"/>
</dbReference>
<dbReference type="SUPFAM" id="SSF55008">
    <property type="entry name" value="HMA, heavy metal-associated domain"/>
    <property type="match status" value="1"/>
</dbReference>
<comment type="similarity">
    <text evidence="5">Belongs to the HIPP family.</text>
</comment>
<gene>
    <name evidence="8" type="ORF">RJT34_32236</name>
</gene>
<keyword evidence="2" id="KW-0479">Metal-binding</keyword>
<organism evidence="8 9">
    <name type="scientific">Clitoria ternatea</name>
    <name type="common">Butterfly pea</name>
    <dbReference type="NCBI Taxonomy" id="43366"/>
    <lineage>
        <taxon>Eukaryota</taxon>
        <taxon>Viridiplantae</taxon>
        <taxon>Streptophyta</taxon>
        <taxon>Embryophyta</taxon>
        <taxon>Tracheophyta</taxon>
        <taxon>Spermatophyta</taxon>
        <taxon>Magnoliopsida</taxon>
        <taxon>eudicotyledons</taxon>
        <taxon>Gunneridae</taxon>
        <taxon>Pentapetalae</taxon>
        <taxon>rosids</taxon>
        <taxon>fabids</taxon>
        <taxon>Fabales</taxon>
        <taxon>Fabaceae</taxon>
        <taxon>Papilionoideae</taxon>
        <taxon>50 kb inversion clade</taxon>
        <taxon>NPAAA clade</taxon>
        <taxon>indigoferoid/millettioid clade</taxon>
        <taxon>Phaseoleae</taxon>
        <taxon>Clitoria</taxon>
    </lineage>
</organism>
<dbReference type="Pfam" id="PF00403">
    <property type="entry name" value="HMA"/>
    <property type="match status" value="1"/>
</dbReference>
<dbReference type="Gene3D" id="3.30.70.100">
    <property type="match status" value="1"/>
</dbReference>
<dbReference type="CDD" id="cd00371">
    <property type="entry name" value="HMA"/>
    <property type="match status" value="1"/>
</dbReference>
<keyword evidence="9" id="KW-1185">Reference proteome</keyword>
<keyword evidence="1" id="KW-0488">Methylation</keyword>
<dbReference type="Proteomes" id="UP001359559">
    <property type="component" value="Unassembled WGS sequence"/>
</dbReference>
<dbReference type="PANTHER" id="PTHR45868">
    <property type="entry name" value="HEAVY METAL-ASSOCIATED ISOPRENYLATED PLANT PROTEIN 33-RELATED"/>
    <property type="match status" value="1"/>
</dbReference>
<feature type="compositionally biased region" description="Basic and acidic residues" evidence="6">
    <location>
        <begin position="131"/>
        <end position="141"/>
    </location>
</feature>
<reference evidence="8 9" key="1">
    <citation type="submission" date="2024-01" db="EMBL/GenBank/DDBJ databases">
        <title>The genomes of 5 underutilized Papilionoideae crops provide insights into root nodulation and disease resistance.</title>
        <authorList>
            <person name="Yuan L."/>
        </authorList>
    </citation>
    <scope>NUCLEOTIDE SEQUENCE [LARGE SCALE GENOMIC DNA]</scope>
    <source>
        <strain evidence="8">LY-2023</strain>
        <tissue evidence="8">Leaf</tissue>
    </source>
</reference>
<evidence type="ECO:0000259" key="7">
    <source>
        <dbReference type="PROSITE" id="PS50846"/>
    </source>
</evidence>
<dbReference type="AlphaFoldDB" id="A0AAN9EW16"/>
<evidence type="ECO:0000256" key="6">
    <source>
        <dbReference type="SAM" id="MobiDB-lite"/>
    </source>
</evidence>
<keyword evidence="4" id="KW-0636">Prenylation</keyword>
<dbReference type="InterPro" id="IPR036163">
    <property type="entry name" value="HMA_dom_sf"/>
</dbReference>
<dbReference type="InterPro" id="IPR006121">
    <property type="entry name" value="HMA_dom"/>
</dbReference>
<accession>A0AAN9EW16</accession>
<dbReference type="EMBL" id="JAYKXN010000008">
    <property type="protein sequence ID" value="KAK7264627.1"/>
    <property type="molecule type" value="Genomic_DNA"/>
</dbReference>
<dbReference type="PROSITE" id="PS50846">
    <property type="entry name" value="HMA_2"/>
    <property type="match status" value="1"/>
</dbReference>
<sequence>MDAKVAQVVPSEPLKYQTWFLKVSIHCEGCRRKVKKVLQSIDGVFTTTIDPQQHKVTVTGSVGVETLLRKLLKAGKHAEIWPENLAGNGKGNPSSKAKKKNEKATPESAENHAATNAEPNLCSGKNGGIESAERYKDESKKSSNSKTTAVSPGKSPEGFPVPEPVNKGGQSEGEGSGKKKKKKGQGSVCGSGNNGNGLSCSASKGAPAHTGLQPQCSSGQVVGQVNLSPTRQQQAYMYPESCYYPPLVYLATYKNRLCPMGTMNGPSYYVPPLPYMCSGLDHDPCYRHMQSPPLVSFEIFSDENANGCSIM</sequence>
<proteinExistence type="inferred from homology"/>
<evidence type="ECO:0000256" key="2">
    <source>
        <dbReference type="ARBA" id="ARBA00022723"/>
    </source>
</evidence>
<evidence type="ECO:0000256" key="5">
    <source>
        <dbReference type="ARBA" id="ARBA00024045"/>
    </source>
</evidence>
<evidence type="ECO:0000256" key="4">
    <source>
        <dbReference type="ARBA" id="ARBA00023289"/>
    </source>
</evidence>